<keyword evidence="4" id="KW-1185">Reference proteome</keyword>
<dbReference type="PANTHER" id="PTHR37984:SF15">
    <property type="entry name" value="INTEGRASE CATALYTIC DOMAIN-CONTAINING PROTEIN"/>
    <property type="match status" value="1"/>
</dbReference>
<dbReference type="GO" id="GO:0015074">
    <property type="term" value="P:DNA integration"/>
    <property type="evidence" value="ECO:0007669"/>
    <property type="project" value="InterPro"/>
</dbReference>
<evidence type="ECO:0000256" key="1">
    <source>
        <dbReference type="SAM" id="Coils"/>
    </source>
</evidence>
<name>A0A8J6DEX8_9ROSI</name>
<dbReference type="OrthoDB" id="1738534at2759"/>
<dbReference type="InterPro" id="IPR023780">
    <property type="entry name" value="Chromo_domain"/>
</dbReference>
<dbReference type="SUPFAM" id="SSF50630">
    <property type="entry name" value="Acid proteases"/>
    <property type="match status" value="1"/>
</dbReference>
<dbReference type="InterPro" id="IPR041588">
    <property type="entry name" value="Integrase_H2C2"/>
</dbReference>
<sequence length="1040" mass="117447">MVGDGVSTRLQKEVGGMEQEISKIQDEIVRLETKMETRLQEFKDEFQGDLQALLGQYFGPPPKGPSLNGTLDKGKGVLGAPSGFLPKDSELPHVQTEPLVANAGSVHFRNHSYGSGTLVKRNGGLQLLSWPAYLKSLQDCFGFGQFGNSMKELVNLKQQGTVEQYQDMFVSLLNQLHLPESYALSIFLSNLKGVATSEVSSLRIFPNSSITSRYSSSPTRAVSISQSVNNASTNKTGSKTISPTLMAERKQKGLYFWCGAKYQAGHKCMKSQLYRCLLESPSEGEVEDFEECSEKLEESGAEDEAPKSPMVSLYALTGLQGHNTMRVAARVETCWAIILVNSRSTRNFIDARLVNRLSLPVVHQEQLKVSVANGSCLFTRGMCKGVSWEVQNHKFETDFLVLPLKGCDILLGVQWLLALEDIIWNFSSLTMQFKIKGKSCVIQGIVPVVLSSPDQVTISTTGVEAHSDQLQELLVEFDDIFQVPKGLPLHRVQDHRILLLDEREVDKFPIPIIEELLDELGEARVFSKLDLQSGYHQIRMWEPDVHKIAFRTHEGYYEFLVMPFGLTNAPLSFQALMNSIFKPFLQKFVLVFFDDILVYSTSWSEHLQHLRRFIKHYGVMAEPLTALLKKNGWGWSEQALPDFQLEFIVDTDASGFGIGTLLQQQGRLVAFFSKALGVRHQALSIYKKKMLAVLLAQSWVAKMLGYDFEVSYRKGINNRVADALSQQPQLDQCQYYQLSTSTVISGLLARVRQSYIVDDKLQRGKIFVGKDPPLRHELFLHFHDSAVGGHSDVHVTRKRISSLLYWKGLTTDVKKWIRECVVCQRCKSETVASPGLLQPLPIPDRAWSMVSLDFIEGLPTSEKKNSILVVVDHLTKYGHFLALSHPYTTKDVAREYLNHIYKLHGMPDSLISDRDKIFWLPIAEWWYNSLFHSSIQLTPYEALYGQSPLVHMPYLVDRSLQARKALKKHIGSAPNQAQLPLEDVHGALQKEPARIVYRRIVKKGNQAVTKVLVEWMNLFLEDATWESLAMLQSKFPHLHP</sequence>
<protein>
    <recommendedName>
        <fullName evidence="2">Integrase catalytic domain-containing protein</fullName>
    </recommendedName>
</protein>
<dbReference type="InterPro" id="IPR041577">
    <property type="entry name" value="RT_RNaseH_2"/>
</dbReference>
<dbReference type="InterPro" id="IPR036397">
    <property type="entry name" value="RNaseH_sf"/>
</dbReference>
<feature type="domain" description="Integrase catalytic" evidence="2">
    <location>
        <begin position="837"/>
        <end position="954"/>
    </location>
</feature>
<dbReference type="GO" id="GO:0003676">
    <property type="term" value="F:nucleic acid binding"/>
    <property type="evidence" value="ECO:0007669"/>
    <property type="project" value="InterPro"/>
</dbReference>
<comment type="caution">
    <text evidence="3">The sequence shown here is derived from an EMBL/GenBank/DDBJ whole genome shotgun (WGS) entry which is preliminary data.</text>
</comment>
<accession>A0A8J6DEX8</accession>
<keyword evidence="1" id="KW-0175">Coiled coil</keyword>
<dbReference type="Pfam" id="PF08284">
    <property type="entry name" value="RVP_2"/>
    <property type="match status" value="1"/>
</dbReference>
<dbReference type="CDD" id="cd00303">
    <property type="entry name" value="retropepsin_like"/>
    <property type="match status" value="1"/>
</dbReference>
<dbReference type="SUPFAM" id="SSF53098">
    <property type="entry name" value="Ribonuclease H-like"/>
    <property type="match status" value="1"/>
</dbReference>
<dbReference type="InterPro" id="IPR021109">
    <property type="entry name" value="Peptidase_aspartic_dom_sf"/>
</dbReference>
<dbReference type="GO" id="GO:0004519">
    <property type="term" value="F:endonuclease activity"/>
    <property type="evidence" value="ECO:0007669"/>
    <property type="project" value="UniProtKB-KW"/>
</dbReference>
<dbReference type="Gene3D" id="1.10.340.70">
    <property type="match status" value="1"/>
</dbReference>
<dbReference type="InterPro" id="IPR050951">
    <property type="entry name" value="Retrovirus_Pol_polyprotein"/>
</dbReference>
<dbReference type="SUPFAM" id="SSF54160">
    <property type="entry name" value="Chromo domain-like"/>
    <property type="match status" value="1"/>
</dbReference>
<dbReference type="Gene3D" id="3.30.70.270">
    <property type="match status" value="1"/>
</dbReference>
<dbReference type="Pfam" id="PF00385">
    <property type="entry name" value="Chromo"/>
    <property type="match status" value="1"/>
</dbReference>
<dbReference type="EMBL" id="JAHUZN010000001">
    <property type="protein sequence ID" value="KAG8503273.1"/>
    <property type="molecule type" value="Genomic_DNA"/>
</dbReference>
<dbReference type="Pfam" id="PF00078">
    <property type="entry name" value="RVT_1"/>
    <property type="match status" value="1"/>
</dbReference>
<evidence type="ECO:0000313" key="4">
    <source>
        <dbReference type="Proteomes" id="UP000701853"/>
    </source>
</evidence>
<reference evidence="3 4" key="1">
    <citation type="journal article" date="2021" name="bioRxiv">
        <title>The Gossypium anomalum genome as a resource for cotton improvement and evolutionary analysis of hybrid incompatibility.</title>
        <authorList>
            <person name="Grover C.E."/>
            <person name="Yuan D."/>
            <person name="Arick M.A."/>
            <person name="Miller E.R."/>
            <person name="Hu G."/>
            <person name="Peterson D.G."/>
            <person name="Wendel J.F."/>
            <person name="Udall J.A."/>
        </authorList>
    </citation>
    <scope>NUCLEOTIDE SEQUENCE [LARGE SCALE GENOMIC DNA]</scope>
    <source>
        <strain evidence="3">JFW-Udall</strain>
        <tissue evidence="3">Leaf</tissue>
    </source>
</reference>
<organism evidence="3 4">
    <name type="scientific">Gossypium anomalum</name>
    <dbReference type="NCBI Taxonomy" id="47600"/>
    <lineage>
        <taxon>Eukaryota</taxon>
        <taxon>Viridiplantae</taxon>
        <taxon>Streptophyta</taxon>
        <taxon>Embryophyta</taxon>
        <taxon>Tracheophyta</taxon>
        <taxon>Spermatophyta</taxon>
        <taxon>Magnoliopsida</taxon>
        <taxon>eudicotyledons</taxon>
        <taxon>Gunneridae</taxon>
        <taxon>Pentapetalae</taxon>
        <taxon>rosids</taxon>
        <taxon>malvids</taxon>
        <taxon>Malvales</taxon>
        <taxon>Malvaceae</taxon>
        <taxon>Malvoideae</taxon>
        <taxon>Gossypium</taxon>
    </lineage>
</organism>
<dbReference type="Gene3D" id="3.10.10.10">
    <property type="entry name" value="HIV Type 1 Reverse Transcriptase, subunit A, domain 1"/>
    <property type="match status" value="1"/>
</dbReference>
<dbReference type="SUPFAM" id="SSF56672">
    <property type="entry name" value="DNA/RNA polymerases"/>
    <property type="match status" value="1"/>
</dbReference>
<evidence type="ECO:0000313" key="3">
    <source>
        <dbReference type="EMBL" id="KAG8503273.1"/>
    </source>
</evidence>
<dbReference type="CDD" id="cd01647">
    <property type="entry name" value="RT_LTR"/>
    <property type="match status" value="1"/>
</dbReference>
<dbReference type="PANTHER" id="PTHR37984">
    <property type="entry name" value="PROTEIN CBG26694"/>
    <property type="match status" value="1"/>
</dbReference>
<feature type="coiled-coil region" evidence="1">
    <location>
        <begin position="7"/>
        <end position="41"/>
    </location>
</feature>
<dbReference type="Proteomes" id="UP000701853">
    <property type="component" value="Chromosome 1"/>
</dbReference>
<dbReference type="AlphaFoldDB" id="A0A8J6DEX8"/>
<dbReference type="GO" id="GO:0016779">
    <property type="term" value="F:nucleotidyltransferase activity"/>
    <property type="evidence" value="ECO:0007669"/>
    <property type="project" value="UniProtKB-KW"/>
</dbReference>
<dbReference type="InterPro" id="IPR016197">
    <property type="entry name" value="Chromo-like_dom_sf"/>
</dbReference>
<dbReference type="Gene3D" id="2.40.70.10">
    <property type="entry name" value="Acid Proteases"/>
    <property type="match status" value="1"/>
</dbReference>
<dbReference type="InterPro" id="IPR012337">
    <property type="entry name" value="RNaseH-like_sf"/>
</dbReference>
<dbReference type="InterPro" id="IPR000477">
    <property type="entry name" value="RT_dom"/>
</dbReference>
<dbReference type="Pfam" id="PF17921">
    <property type="entry name" value="Integrase_H2C2"/>
    <property type="match status" value="1"/>
</dbReference>
<proteinExistence type="predicted"/>
<evidence type="ECO:0000259" key="2">
    <source>
        <dbReference type="PROSITE" id="PS50994"/>
    </source>
</evidence>
<dbReference type="Gene3D" id="3.30.420.10">
    <property type="entry name" value="Ribonuclease H-like superfamily/Ribonuclease H"/>
    <property type="match status" value="2"/>
</dbReference>
<dbReference type="InterPro" id="IPR043502">
    <property type="entry name" value="DNA/RNA_pol_sf"/>
</dbReference>
<dbReference type="Pfam" id="PF17919">
    <property type="entry name" value="RT_RNaseH_2"/>
    <property type="match status" value="1"/>
</dbReference>
<dbReference type="PROSITE" id="PS50994">
    <property type="entry name" value="INTEGRASE"/>
    <property type="match status" value="1"/>
</dbReference>
<dbReference type="InterPro" id="IPR001584">
    <property type="entry name" value="Integrase_cat-core"/>
</dbReference>
<gene>
    <name evidence="3" type="ORF">CXB51_001257</name>
</gene>
<dbReference type="InterPro" id="IPR043128">
    <property type="entry name" value="Rev_trsase/Diguanyl_cyclase"/>
</dbReference>